<name>A0A0E9WJ92_ANGAN</name>
<proteinExistence type="predicted"/>
<organism evidence="1">
    <name type="scientific">Anguilla anguilla</name>
    <name type="common">European freshwater eel</name>
    <name type="synonym">Muraena anguilla</name>
    <dbReference type="NCBI Taxonomy" id="7936"/>
    <lineage>
        <taxon>Eukaryota</taxon>
        <taxon>Metazoa</taxon>
        <taxon>Chordata</taxon>
        <taxon>Craniata</taxon>
        <taxon>Vertebrata</taxon>
        <taxon>Euteleostomi</taxon>
        <taxon>Actinopterygii</taxon>
        <taxon>Neopterygii</taxon>
        <taxon>Teleostei</taxon>
        <taxon>Anguilliformes</taxon>
        <taxon>Anguillidae</taxon>
        <taxon>Anguilla</taxon>
    </lineage>
</organism>
<sequence>MQGAGDSCQNYIIRTKSSLVSSHPLSVWLQICFTTLLEGC</sequence>
<reference evidence="1" key="2">
    <citation type="journal article" date="2015" name="Fish Shellfish Immunol.">
        <title>Early steps in the European eel (Anguilla anguilla)-Vibrio vulnificus interaction in the gills: Role of the RtxA13 toxin.</title>
        <authorList>
            <person name="Callol A."/>
            <person name="Pajuelo D."/>
            <person name="Ebbesson L."/>
            <person name="Teles M."/>
            <person name="MacKenzie S."/>
            <person name="Amaro C."/>
        </authorList>
    </citation>
    <scope>NUCLEOTIDE SEQUENCE</scope>
</reference>
<reference evidence="1" key="1">
    <citation type="submission" date="2014-11" db="EMBL/GenBank/DDBJ databases">
        <authorList>
            <person name="Amaro Gonzalez C."/>
        </authorList>
    </citation>
    <scope>NUCLEOTIDE SEQUENCE</scope>
</reference>
<evidence type="ECO:0000313" key="1">
    <source>
        <dbReference type="EMBL" id="JAH89655.1"/>
    </source>
</evidence>
<dbReference type="AlphaFoldDB" id="A0A0E9WJ92"/>
<dbReference type="EMBL" id="GBXM01018922">
    <property type="protein sequence ID" value="JAH89655.1"/>
    <property type="molecule type" value="Transcribed_RNA"/>
</dbReference>
<protein>
    <submittedName>
        <fullName evidence="1">Uncharacterized protein</fullName>
    </submittedName>
</protein>
<accession>A0A0E9WJ92</accession>